<protein>
    <submittedName>
        <fullName evidence="3">Serine hydrolase</fullName>
    </submittedName>
</protein>
<evidence type="ECO:0000256" key="1">
    <source>
        <dbReference type="SAM" id="SignalP"/>
    </source>
</evidence>
<feature type="chain" id="PRO_5024940434" evidence="1">
    <location>
        <begin position="20"/>
        <end position="381"/>
    </location>
</feature>
<dbReference type="InterPro" id="IPR050789">
    <property type="entry name" value="Diverse_Enzym_Activities"/>
</dbReference>
<dbReference type="GO" id="GO:0016787">
    <property type="term" value="F:hydrolase activity"/>
    <property type="evidence" value="ECO:0007669"/>
    <property type="project" value="UniProtKB-KW"/>
</dbReference>
<dbReference type="RefSeq" id="WP_150903983.1">
    <property type="nucleotide sequence ID" value="NZ_VTWT01000005.1"/>
</dbReference>
<dbReference type="PANTHER" id="PTHR43283:SF7">
    <property type="entry name" value="BETA-LACTAMASE-RELATED DOMAIN-CONTAINING PROTEIN"/>
    <property type="match status" value="1"/>
</dbReference>
<reference evidence="3 4" key="1">
    <citation type="submission" date="2019-09" db="EMBL/GenBank/DDBJ databases">
        <title>Genome sequence of Adhaeribacter sp. M2.</title>
        <authorList>
            <person name="Srinivasan S."/>
        </authorList>
    </citation>
    <scope>NUCLEOTIDE SEQUENCE [LARGE SCALE GENOMIC DNA]</scope>
    <source>
        <strain evidence="3 4">M2</strain>
    </source>
</reference>
<dbReference type="Gene3D" id="3.40.710.10">
    <property type="entry name" value="DD-peptidase/beta-lactamase superfamily"/>
    <property type="match status" value="1"/>
</dbReference>
<name>A0A5N1IVL8_9BACT</name>
<comment type="caution">
    <text evidence="3">The sequence shown here is derived from an EMBL/GenBank/DDBJ whole genome shotgun (WGS) entry which is preliminary data.</text>
</comment>
<evidence type="ECO:0000313" key="4">
    <source>
        <dbReference type="Proteomes" id="UP000326570"/>
    </source>
</evidence>
<organism evidence="3 4">
    <name type="scientific">Adhaeribacter soli</name>
    <dbReference type="NCBI Taxonomy" id="2607655"/>
    <lineage>
        <taxon>Bacteria</taxon>
        <taxon>Pseudomonadati</taxon>
        <taxon>Bacteroidota</taxon>
        <taxon>Cytophagia</taxon>
        <taxon>Cytophagales</taxon>
        <taxon>Hymenobacteraceae</taxon>
        <taxon>Adhaeribacter</taxon>
    </lineage>
</organism>
<dbReference type="Pfam" id="PF00144">
    <property type="entry name" value="Beta-lactamase"/>
    <property type="match status" value="1"/>
</dbReference>
<feature type="domain" description="Beta-lactamase-related" evidence="2">
    <location>
        <begin position="79"/>
        <end position="361"/>
    </location>
</feature>
<feature type="signal peptide" evidence="1">
    <location>
        <begin position="1"/>
        <end position="19"/>
    </location>
</feature>
<evidence type="ECO:0000259" key="2">
    <source>
        <dbReference type="Pfam" id="PF00144"/>
    </source>
</evidence>
<dbReference type="AlphaFoldDB" id="A0A5N1IVL8"/>
<proteinExistence type="predicted"/>
<keyword evidence="3" id="KW-0378">Hydrolase</keyword>
<keyword evidence="4" id="KW-1185">Reference proteome</keyword>
<accession>A0A5N1IVL8</accession>
<gene>
    <name evidence="3" type="ORF">F0P94_11285</name>
</gene>
<dbReference type="EMBL" id="VTWT01000005">
    <property type="protein sequence ID" value="KAA9333817.1"/>
    <property type="molecule type" value="Genomic_DNA"/>
</dbReference>
<keyword evidence="1" id="KW-0732">Signal</keyword>
<dbReference type="PANTHER" id="PTHR43283">
    <property type="entry name" value="BETA-LACTAMASE-RELATED"/>
    <property type="match status" value="1"/>
</dbReference>
<dbReference type="InterPro" id="IPR012338">
    <property type="entry name" value="Beta-lactam/transpept-like"/>
</dbReference>
<evidence type="ECO:0000313" key="3">
    <source>
        <dbReference type="EMBL" id="KAA9333817.1"/>
    </source>
</evidence>
<dbReference type="SUPFAM" id="SSF56601">
    <property type="entry name" value="beta-lactamase/transpeptidase-like"/>
    <property type="match status" value="1"/>
</dbReference>
<dbReference type="InterPro" id="IPR001466">
    <property type="entry name" value="Beta-lactam-related"/>
</dbReference>
<dbReference type="Proteomes" id="UP000326570">
    <property type="component" value="Unassembled WGS sequence"/>
</dbReference>
<sequence length="381" mass="42546">MKKLKLAAVAALVLLGASAATLYITGKNYVYRALYYNFAGIDDNRIFEERILPARAPQPWPVSRLYNRQPLPAAFASKQEQLKAVAFLVIHRDSLLLEKYWNGYGPESLSNSFSVAKSVVSMLVGVALKDGKIKSIDQPVGDFLPEFKQGRKSKITLRHLLAMSSGLNWDESYSNPLSMTTEAYYGNDLKSLIHRQEVETEPGKEFFYKSGNTQVLALVLQAATGQSISAYAANRLWKPLGAEHAAEWSLDKKDGVEKAYCCLYSNARDFARLGQLYLKNGIWKGDTLVPPAYVKASLTPTHLPDKLSGAKGDFYGLHWWLIPDYKGLEIFYARGILGQYIIMVPEKELVIVRLGEKRGEKKGMHLQDVYDLADAALGIVK</sequence>